<reference evidence="18" key="1">
    <citation type="submission" date="2020-11" db="EMBL/GenBank/DDBJ databases">
        <authorList>
            <person name="Tran Van P."/>
        </authorList>
    </citation>
    <scope>NUCLEOTIDE SEQUENCE</scope>
</reference>
<evidence type="ECO:0000256" key="1">
    <source>
        <dbReference type="ARBA" id="ARBA00004479"/>
    </source>
</evidence>
<name>A0A7R9A0W3_9CRUS</name>
<comment type="subcellular location">
    <subcellularLocation>
        <location evidence="1">Membrane</location>
        <topology evidence="1">Single-pass type I membrane protein</topology>
    </subcellularLocation>
</comment>
<sequence>MQGRVGRGDSGCRVLVRHVNRCMDAMQYAKKCELSGRILEPCYTCVNPATQGTKVCIGTNGRMSVPSNKSHHYRNLRDRYTNCTYVDGNLEITWLSDDSLDLSFLNYIREVTGYVLISHVDVKRLVLPSLQIIRGRTLFKLNVHEEGDFALIVTLCKMHSLEMPALRDILEGSVGLFSNFNLCHIRTINWDDIITGVDAGFVYRYNFSEPERDCPTCDKSCKVGCWGLGEVNCQKFSRVYCSPQCHNGRCYGPNPRECCHLFCAGGCTGPTQSECLACRNFYDDGECKQECPPMQIYNPSTYSWEANPDGKYAYGATCVRECPEHLLKDNGACVRSCPPDKKVNADEGACVPCDGPCPKKCSGVKVVHSGNIEQFRGCTILYGSISIMEHSFTGFQDVDQAYNFGPHYPEMHPDRLEVFSTLKEVTGYISIQASHEDFKNLSYFRNLDVIWGRQLTEDFAALYIIKSSLETLGLRSLKQIKAGGISILENEKLCLAESMNWTLIEGTRADRMILSSNKPMEKCLKDGIMCDDQCTADGCWGKGPDQCLACANFHLDNTCIGSCDSHLGYDSHSLPFLRLNERCLKKDEPCPEGYYYEWVSQALGSLQPMAGRPICRQCHPRCKQCTGYGFHISICQQCEHYRRGEQCEEECPSDHYADEVRGECLPCAEECRGCTGHLVTQCRACRNYRIYLEEATKEKPNPAFNCTAACPEDFPYKVFPEDESDPYCAHDAYHDSLSAACDGPEQVMDAEEYLQPKNEGGIRNGIMSTSTVSTCSSQGPTTPSPPDYNALQSLQRHHPPYSSRHPGGEGEMIGNFHVGLSLQLDEDDYLMPSPPNLNVEGYMDLIGDPTKAYPRGKSCLE</sequence>
<dbReference type="InterPro" id="IPR006211">
    <property type="entry name" value="Furin-like_Cys-rich_dom"/>
</dbReference>
<evidence type="ECO:0000256" key="4">
    <source>
        <dbReference type="ARBA" id="ARBA00022679"/>
    </source>
</evidence>
<organism evidence="18">
    <name type="scientific">Darwinula stevensoni</name>
    <dbReference type="NCBI Taxonomy" id="69355"/>
    <lineage>
        <taxon>Eukaryota</taxon>
        <taxon>Metazoa</taxon>
        <taxon>Ecdysozoa</taxon>
        <taxon>Arthropoda</taxon>
        <taxon>Crustacea</taxon>
        <taxon>Oligostraca</taxon>
        <taxon>Ostracoda</taxon>
        <taxon>Podocopa</taxon>
        <taxon>Podocopida</taxon>
        <taxon>Darwinulocopina</taxon>
        <taxon>Darwinuloidea</taxon>
        <taxon>Darwinulidae</taxon>
        <taxon>Darwinula</taxon>
    </lineage>
</organism>
<dbReference type="InterPro" id="IPR006212">
    <property type="entry name" value="Furin_repeat"/>
</dbReference>
<evidence type="ECO:0000256" key="13">
    <source>
        <dbReference type="ARBA" id="ARBA00023180"/>
    </source>
</evidence>
<evidence type="ECO:0000256" key="10">
    <source>
        <dbReference type="ARBA" id="ARBA00023136"/>
    </source>
</evidence>
<keyword evidence="8" id="KW-0067">ATP-binding</keyword>
<dbReference type="InterPro" id="IPR000494">
    <property type="entry name" value="Rcpt_L-dom"/>
</dbReference>
<keyword evidence="4" id="KW-0808">Transferase</keyword>
<dbReference type="InterPro" id="IPR036941">
    <property type="entry name" value="Rcpt_L-dom_sf"/>
</dbReference>
<keyword evidence="12" id="KW-0675">Receptor</keyword>
<evidence type="ECO:0000256" key="8">
    <source>
        <dbReference type="ARBA" id="ARBA00022840"/>
    </source>
</evidence>
<keyword evidence="6" id="KW-0547">Nucleotide-binding</keyword>
<gene>
    <name evidence="18" type="ORF">DSTB1V02_LOCUS3438</name>
</gene>
<dbReference type="GO" id="GO:0004714">
    <property type="term" value="F:transmembrane receptor protein tyrosine kinase activity"/>
    <property type="evidence" value="ECO:0007669"/>
    <property type="project" value="UniProtKB-EC"/>
</dbReference>
<keyword evidence="10" id="KW-0472">Membrane</keyword>
<feature type="domain" description="Growth factor receptor" evidence="17">
    <location>
        <begin position="529"/>
        <end position="590"/>
    </location>
</feature>
<feature type="domain" description="Furin-like cysteine-rich" evidence="15">
    <location>
        <begin position="213"/>
        <end position="362"/>
    </location>
</feature>
<keyword evidence="3" id="KW-0597">Phosphoprotein</keyword>
<keyword evidence="7" id="KW-0418">Kinase</keyword>
<feature type="domain" description="Receptor L-domain" evidence="16">
    <location>
        <begin position="377"/>
        <end position="503"/>
    </location>
</feature>
<dbReference type="Pfam" id="PF14843">
    <property type="entry name" value="GF_recep_IV"/>
    <property type="match status" value="1"/>
</dbReference>
<evidence type="ECO:0000256" key="5">
    <source>
        <dbReference type="ARBA" id="ARBA00022692"/>
    </source>
</evidence>
<keyword evidence="9" id="KW-1133">Transmembrane helix</keyword>
<evidence type="ECO:0000259" key="15">
    <source>
        <dbReference type="Pfam" id="PF00757"/>
    </source>
</evidence>
<evidence type="ECO:0000256" key="6">
    <source>
        <dbReference type="ARBA" id="ARBA00022741"/>
    </source>
</evidence>
<proteinExistence type="predicted"/>
<dbReference type="AlphaFoldDB" id="A0A7R9A0W3"/>
<evidence type="ECO:0000313" key="19">
    <source>
        <dbReference type="Proteomes" id="UP000677054"/>
    </source>
</evidence>
<dbReference type="GO" id="GO:0007169">
    <property type="term" value="P:cell surface receptor protein tyrosine kinase signaling pathway"/>
    <property type="evidence" value="ECO:0007669"/>
    <property type="project" value="UniProtKB-ARBA"/>
</dbReference>
<dbReference type="Gene3D" id="2.10.220.10">
    <property type="entry name" value="Hormone Receptor, Insulin-like Growth Factor Receptor 1, Chain A, domain 2"/>
    <property type="match status" value="2"/>
</dbReference>
<dbReference type="Pfam" id="PF00757">
    <property type="entry name" value="Furin-like"/>
    <property type="match status" value="1"/>
</dbReference>
<dbReference type="FunFam" id="2.10.220.10:FF:000001">
    <property type="entry name" value="Receptor protein-tyrosine kinase"/>
    <property type="match status" value="1"/>
</dbReference>
<dbReference type="SUPFAM" id="SSF52058">
    <property type="entry name" value="L domain-like"/>
    <property type="match status" value="2"/>
</dbReference>
<evidence type="ECO:0000259" key="17">
    <source>
        <dbReference type="Pfam" id="PF14843"/>
    </source>
</evidence>
<comment type="catalytic activity">
    <reaction evidence="14">
        <text>L-tyrosyl-[protein] + ATP = O-phospho-L-tyrosyl-[protein] + ADP + H(+)</text>
        <dbReference type="Rhea" id="RHEA:10596"/>
        <dbReference type="Rhea" id="RHEA-COMP:10136"/>
        <dbReference type="Rhea" id="RHEA-COMP:20101"/>
        <dbReference type="ChEBI" id="CHEBI:15378"/>
        <dbReference type="ChEBI" id="CHEBI:30616"/>
        <dbReference type="ChEBI" id="CHEBI:46858"/>
        <dbReference type="ChEBI" id="CHEBI:61978"/>
        <dbReference type="ChEBI" id="CHEBI:456216"/>
        <dbReference type="EC" id="2.7.10.1"/>
    </reaction>
</comment>
<accession>A0A7R9A0W3</accession>
<dbReference type="GO" id="GO:0005524">
    <property type="term" value="F:ATP binding"/>
    <property type="evidence" value="ECO:0007669"/>
    <property type="project" value="UniProtKB-KW"/>
</dbReference>
<dbReference type="CDD" id="cd00064">
    <property type="entry name" value="FU"/>
    <property type="match status" value="4"/>
</dbReference>
<evidence type="ECO:0000256" key="12">
    <source>
        <dbReference type="ARBA" id="ARBA00023170"/>
    </source>
</evidence>
<evidence type="ECO:0000256" key="7">
    <source>
        <dbReference type="ARBA" id="ARBA00022777"/>
    </source>
</evidence>
<dbReference type="GO" id="GO:0016020">
    <property type="term" value="C:membrane"/>
    <property type="evidence" value="ECO:0007669"/>
    <property type="project" value="UniProtKB-SubCell"/>
</dbReference>
<evidence type="ECO:0000259" key="16">
    <source>
        <dbReference type="Pfam" id="PF01030"/>
    </source>
</evidence>
<dbReference type="InterPro" id="IPR009030">
    <property type="entry name" value="Growth_fac_rcpt_cys_sf"/>
</dbReference>
<dbReference type="OrthoDB" id="6219513at2759"/>
<dbReference type="SMART" id="SM00261">
    <property type="entry name" value="FU"/>
    <property type="match status" value="5"/>
</dbReference>
<evidence type="ECO:0000256" key="11">
    <source>
        <dbReference type="ARBA" id="ARBA00023137"/>
    </source>
</evidence>
<evidence type="ECO:0000256" key="14">
    <source>
        <dbReference type="ARBA" id="ARBA00051243"/>
    </source>
</evidence>
<evidence type="ECO:0000313" key="18">
    <source>
        <dbReference type="EMBL" id="CAD7243520.1"/>
    </source>
</evidence>
<keyword evidence="19" id="KW-1185">Reference proteome</keyword>
<evidence type="ECO:0000256" key="9">
    <source>
        <dbReference type="ARBA" id="ARBA00022989"/>
    </source>
</evidence>
<dbReference type="Pfam" id="PF01030">
    <property type="entry name" value="Recep_L_domain"/>
    <property type="match status" value="2"/>
</dbReference>
<keyword evidence="5" id="KW-0812">Transmembrane</keyword>
<evidence type="ECO:0000256" key="2">
    <source>
        <dbReference type="ARBA" id="ARBA00011902"/>
    </source>
</evidence>
<keyword evidence="13" id="KW-0325">Glycoprotein</keyword>
<protein>
    <recommendedName>
        <fullName evidence="2">receptor protein-tyrosine kinase</fullName>
        <ecNumber evidence="2">2.7.10.1</ecNumber>
    </recommendedName>
</protein>
<dbReference type="SUPFAM" id="SSF57184">
    <property type="entry name" value="Growth factor receptor domain"/>
    <property type="match status" value="2"/>
</dbReference>
<dbReference type="Gene3D" id="3.80.20.20">
    <property type="entry name" value="Receptor L-domain"/>
    <property type="match status" value="2"/>
</dbReference>
<dbReference type="EMBL" id="CAJPEV010000443">
    <property type="protein sequence ID" value="CAG0885360.1"/>
    <property type="molecule type" value="Genomic_DNA"/>
</dbReference>
<keyword evidence="11" id="KW-0829">Tyrosine-protein kinase</keyword>
<dbReference type="InterPro" id="IPR032778">
    <property type="entry name" value="GF_recep_IV"/>
</dbReference>
<evidence type="ECO:0000256" key="3">
    <source>
        <dbReference type="ARBA" id="ARBA00022553"/>
    </source>
</evidence>
<dbReference type="FunFam" id="2.10.220.10:FF:000024">
    <property type="entry name" value="Receptor protein-tyrosine kinase"/>
    <property type="match status" value="1"/>
</dbReference>
<dbReference type="Proteomes" id="UP000677054">
    <property type="component" value="Unassembled WGS sequence"/>
</dbReference>
<dbReference type="EC" id="2.7.10.1" evidence="2"/>
<feature type="domain" description="Receptor L-domain" evidence="16">
    <location>
        <begin position="82"/>
        <end position="193"/>
    </location>
</feature>
<dbReference type="EMBL" id="LR899960">
    <property type="protein sequence ID" value="CAD7243520.1"/>
    <property type="molecule type" value="Genomic_DNA"/>
</dbReference>